<feature type="transmembrane region" description="Helical" evidence="5">
    <location>
        <begin position="240"/>
        <end position="263"/>
    </location>
</feature>
<evidence type="ECO:0000256" key="4">
    <source>
        <dbReference type="ARBA" id="ARBA00023136"/>
    </source>
</evidence>
<evidence type="ECO:0000256" key="1">
    <source>
        <dbReference type="ARBA" id="ARBA00004141"/>
    </source>
</evidence>
<gene>
    <name evidence="6" type="ORF">N7456_004620</name>
</gene>
<evidence type="ECO:0000256" key="5">
    <source>
        <dbReference type="SAM" id="Phobius"/>
    </source>
</evidence>
<dbReference type="AlphaFoldDB" id="A0A9W9FXR6"/>
<feature type="transmembrane region" description="Helical" evidence="5">
    <location>
        <begin position="399"/>
        <end position="417"/>
    </location>
</feature>
<proteinExistence type="predicted"/>
<name>A0A9W9FXR6_9EURO</name>
<comment type="caution">
    <text evidence="6">The sequence shown here is derived from an EMBL/GenBank/DDBJ whole genome shotgun (WGS) entry which is preliminary data.</text>
</comment>
<dbReference type="Gene3D" id="1.20.1250.20">
    <property type="entry name" value="MFS general substrate transporter like domains"/>
    <property type="match status" value="2"/>
</dbReference>
<accession>A0A9W9FXR6</accession>
<feature type="transmembrane region" description="Helical" evidence="5">
    <location>
        <begin position="283"/>
        <end position="308"/>
    </location>
</feature>
<feature type="transmembrane region" description="Helical" evidence="5">
    <location>
        <begin position="563"/>
        <end position="582"/>
    </location>
</feature>
<dbReference type="InterPro" id="IPR036259">
    <property type="entry name" value="MFS_trans_sf"/>
</dbReference>
<feature type="transmembrane region" description="Helical" evidence="5">
    <location>
        <begin position="320"/>
        <end position="338"/>
    </location>
</feature>
<dbReference type="SUPFAM" id="SSF103473">
    <property type="entry name" value="MFS general substrate transporter"/>
    <property type="match status" value="2"/>
</dbReference>
<keyword evidence="3 5" id="KW-1133">Transmembrane helix</keyword>
<keyword evidence="2 5" id="KW-0812">Transmembrane</keyword>
<dbReference type="OrthoDB" id="2241241at2759"/>
<dbReference type="PANTHER" id="PTHR23501:SF200">
    <property type="entry name" value="TRANSPORTER, PUTATIVE (AFU_ORTHOLOGUE AFUA_3G01360)-RELATED"/>
    <property type="match status" value="1"/>
</dbReference>
<feature type="transmembrane region" description="Helical" evidence="5">
    <location>
        <begin position="424"/>
        <end position="441"/>
    </location>
</feature>
<reference evidence="6" key="1">
    <citation type="submission" date="2022-11" db="EMBL/GenBank/DDBJ databases">
        <authorList>
            <person name="Petersen C."/>
        </authorList>
    </citation>
    <scope>NUCLEOTIDE SEQUENCE</scope>
    <source>
        <strain evidence="6">IBT 30069</strain>
    </source>
</reference>
<evidence type="ECO:0000313" key="6">
    <source>
        <dbReference type="EMBL" id="KAJ5107945.1"/>
    </source>
</evidence>
<keyword evidence="7" id="KW-1185">Reference proteome</keyword>
<dbReference type="PANTHER" id="PTHR23501">
    <property type="entry name" value="MAJOR FACILITATOR SUPERFAMILY"/>
    <property type="match status" value="1"/>
</dbReference>
<dbReference type="Pfam" id="PF07690">
    <property type="entry name" value="MFS_1"/>
    <property type="match status" value="1"/>
</dbReference>
<evidence type="ECO:0000256" key="3">
    <source>
        <dbReference type="ARBA" id="ARBA00022989"/>
    </source>
</evidence>
<dbReference type="GO" id="GO:0005886">
    <property type="term" value="C:plasma membrane"/>
    <property type="evidence" value="ECO:0007669"/>
    <property type="project" value="TreeGrafter"/>
</dbReference>
<feature type="transmembrane region" description="Helical" evidence="5">
    <location>
        <begin position="209"/>
        <end position="228"/>
    </location>
</feature>
<feature type="transmembrane region" description="Helical" evidence="5">
    <location>
        <begin position="487"/>
        <end position="510"/>
    </location>
</feature>
<dbReference type="GO" id="GO:0015343">
    <property type="term" value="F:siderophore-iron transmembrane transporter activity"/>
    <property type="evidence" value="ECO:0007669"/>
    <property type="project" value="TreeGrafter"/>
</dbReference>
<feature type="transmembrane region" description="Helical" evidence="5">
    <location>
        <begin position="358"/>
        <end position="379"/>
    </location>
</feature>
<reference evidence="6" key="2">
    <citation type="journal article" date="2023" name="IMA Fungus">
        <title>Comparative genomic study of the Penicillium genus elucidates a diverse pangenome and 15 lateral gene transfer events.</title>
        <authorList>
            <person name="Petersen C."/>
            <person name="Sorensen T."/>
            <person name="Nielsen M.R."/>
            <person name="Sondergaard T.E."/>
            <person name="Sorensen J.L."/>
            <person name="Fitzpatrick D.A."/>
            <person name="Frisvad J.C."/>
            <person name="Nielsen K.L."/>
        </authorList>
    </citation>
    <scope>NUCLEOTIDE SEQUENCE</scope>
    <source>
        <strain evidence="6">IBT 30069</strain>
    </source>
</reference>
<dbReference type="InterPro" id="IPR011701">
    <property type="entry name" value="MFS"/>
</dbReference>
<dbReference type="EMBL" id="JAPQKH010000003">
    <property type="protein sequence ID" value="KAJ5107945.1"/>
    <property type="molecule type" value="Genomic_DNA"/>
</dbReference>
<evidence type="ECO:0000256" key="2">
    <source>
        <dbReference type="ARBA" id="ARBA00022692"/>
    </source>
</evidence>
<organism evidence="6 7">
    <name type="scientific">Penicillium angulare</name>
    <dbReference type="NCBI Taxonomy" id="116970"/>
    <lineage>
        <taxon>Eukaryota</taxon>
        <taxon>Fungi</taxon>
        <taxon>Dikarya</taxon>
        <taxon>Ascomycota</taxon>
        <taxon>Pezizomycotina</taxon>
        <taxon>Eurotiomycetes</taxon>
        <taxon>Eurotiomycetidae</taxon>
        <taxon>Eurotiales</taxon>
        <taxon>Aspergillaceae</taxon>
        <taxon>Penicillium</taxon>
    </lineage>
</organism>
<keyword evidence="4 5" id="KW-0472">Membrane</keyword>
<protein>
    <submittedName>
        <fullName evidence="6">Siderochrome-iron transporter</fullName>
    </submittedName>
</protein>
<sequence>MGVMNTIKRQFRPAPVLSREEQARMDDLDHSPDDLEQVESQSAELKGIAKDTAQAEPGVSAIEGATSVWGKKGRWLVIAGEEYKALSLILESKLTMHSELDNSTVYIYNNYSTSSFNALSKLATLSTAGSVLFAVIKPPIAKLSNVMGRGQTYMMTISLYVLSYILMASAKSLNAYAAGYILYVMGQSGTNIMNDIVIADSSNARWRGFAIGVSFAPYLVTPWISGFITDSVVNGIGWRWGIGMFAILMPFGASFIITTLLYYQMQAKRKGLVVRQKTTVYDFCSQIDLGGVVLFSGGFALILIPLTLAATTTSKWKTPYLDALIAVGAVLLIVFPFYERLVSKYPFMPPSYFKNPTIGLCLFLIATDSIGFSCTHTYLYTWATVARNFSARNATFYNATNGVMQCLMAIIAGVFMMWTRRYKWLVIAGAVIRLIGYGIMIRLRGASNSLFELFFVQILQGIGSGIMQVNLLVPAQISVPHAQMPQITALVVCFSFLGSSIGACIAGGIYTNTIGAALKNHLGSQATPALIETLSNSILGVAPAWGTPERTAVNLAFSDVLRYMTYTALASSVPAMFLAWFMPNHNLPDRNNLVEEPTD</sequence>
<comment type="subcellular location">
    <subcellularLocation>
        <location evidence="1">Membrane</location>
        <topology evidence="1">Multi-pass membrane protein</topology>
    </subcellularLocation>
</comment>
<dbReference type="Proteomes" id="UP001149165">
    <property type="component" value="Unassembled WGS sequence"/>
</dbReference>
<evidence type="ECO:0000313" key="7">
    <source>
        <dbReference type="Proteomes" id="UP001149165"/>
    </source>
</evidence>